<comment type="caution">
    <text evidence="1">The sequence shown here is derived from an EMBL/GenBank/DDBJ whole genome shotgun (WGS) entry which is preliminary data.</text>
</comment>
<dbReference type="SUPFAM" id="SSF64076">
    <property type="entry name" value="MTH938-like"/>
    <property type="match status" value="1"/>
</dbReference>
<accession>A0ABU5E9P8</accession>
<keyword evidence="2" id="KW-1185">Reference proteome</keyword>
<dbReference type="CDD" id="cd00248">
    <property type="entry name" value="Mth938-like"/>
    <property type="match status" value="1"/>
</dbReference>
<gene>
    <name evidence="1" type="ORF">SMD27_07615</name>
</gene>
<evidence type="ECO:0000313" key="1">
    <source>
        <dbReference type="EMBL" id="MDY0882705.1"/>
    </source>
</evidence>
<dbReference type="PANTHER" id="PTHR21192:SF2">
    <property type="entry name" value="NADH DEHYDROGENASE [UBIQUINONE] 1 ALPHA SUBCOMPLEX ASSEMBLY FACTOR 3"/>
    <property type="match status" value="1"/>
</dbReference>
<dbReference type="RefSeq" id="WP_320507771.1">
    <property type="nucleotide sequence ID" value="NZ_JAXCLW010000002.1"/>
</dbReference>
<proteinExistence type="predicted"/>
<sequence>MDVTPLIPEGRQIVEAYGDGGFKVSGKAYQGAVQVFPGRTLAWDASDFASLTADSFTAIIEAGRSGEVSLLLLGSGARTQMLPAPLRQALRQAGIVTEVMDTGAACRTYNVLMAEGRLIVAALLPVD</sequence>
<dbReference type="Proteomes" id="UP001279642">
    <property type="component" value="Unassembled WGS sequence"/>
</dbReference>
<dbReference type="InterPro" id="IPR007523">
    <property type="entry name" value="NDUFAF3/AAMDC"/>
</dbReference>
<dbReference type="PANTHER" id="PTHR21192">
    <property type="entry name" value="NUCLEAR PROTEIN E3-3"/>
    <property type="match status" value="1"/>
</dbReference>
<protein>
    <submittedName>
        <fullName evidence="1">Mth938-like domain-containing protein</fullName>
    </submittedName>
</protein>
<dbReference type="InterPro" id="IPR036748">
    <property type="entry name" value="MTH938-like_sf"/>
</dbReference>
<organism evidence="1 2">
    <name type="scientific">Dongia soli</name>
    <dbReference type="NCBI Taxonomy" id="600628"/>
    <lineage>
        <taxon>Bacteria</taxon>
        <taxon>Pseudomonadati</taxon>
        <taxon>Pseudomonadota</taxon>
        <taxon>Alphaproteobacteria</taxon>
        <taxon>Rhodospirillales</taxon>
        <taxon>Dongiaceae</taxon>
        <taxon>Dongia</taxon>
    </lineage>
</organism>
<dbReference type="Gene3D" id="3.40.1230.10">
    <property type="entry name" value="MTH938-like"/>
    <property type="match status" value="1"/>
</dbReference>
<reference evidence="1 2" key="1">
    <citation type="journal article" date="2016" name="Antonie Van Leeuwenhoek">
        <title>Dongia soli sp. nov., isolated from soil from Dokdo, Korea.</title>
        <authorList>
            <person name="Kim D.U."/>
            <person name="Lee H."/>
            <person name="Kim H."/>
            <person name="Kim S.G."/>
            <person name="Ka J.O."/>
        </authorList>
    </citation>
    <scope>NUCLEOTIDE SEQUENCE [LARGE SCALE GENOMIC DNA]</scope>
    <source>
        <strain evidence="1 2">D78</strain>
    </source>
</reference>
<dbReference type="EMBL" id="JAXCLW010000002">
    <property type="protein sequence ID" value="MDY0882705.1"/>
    <property type="molecule type" value="Genomic_DNA"/>
</dbReference>
<name>A0ABU5E9P8_9PROT</name>
<dbReference type="Pfam" id="PF04430">
    <property type="entry name" value="DUF498"/>
    <property type="match status" value="1"/>
</dbReference>
<evidence type="ECO:0000313" key="2">
    <source>
        <dbReference type="Proteomes" id="UP001279642"/>
    </source>
</evidence>